<accession>A0A3M7GU66</accession>
<proteinExistence type="predicted"/>
<organism evidence="2 3">
    <name type="scientific">Hortaea werneckii</name>
    <name type="common">Black yeast</name>
    <name type="synonym">Cladosporium werneckii</name>
    <dbReference type="NCBI Taxonomy" id="91943"/>
    <lineage>
        <taxon>Eukaryota</taxon>
        <taxon>Fungi</taxon>
        <taxon>Dikarya</taxon>
        <taxon>Ascomycota</taxon>
        <taxon>Pezizomycotina</taxon>
        <taxon>Dothideomycetes</taxon>
        <taxon>Dothideomycetidae</taxon>
        <taxon>Mycosphaerellales</taxon>
        <taxon>Teratosphaeriaceae</taxon>
        <taxon>Hortaea</taxon>
    </lineage>
</organism>
<dbReference type="Proteomes" id="UP000269539">
    <property type="component" value="Unassembled WGS sequence"/>
</dbReference>
<protein>
    <submittedName>
        <fullName evidence="2">Uncharacterized protein</fullName>
    </submittedName>
</protein>
<comment type="caution">
    <text evidence="2">The sequence shown here is derived from an EMBL/GenBank/DDBJ whole genome shotgun (WGS) entry which is preliminary data.</text>
</comment>
<name>A0A3M7GU66_HORWE</name>
<dbReference type="AlphaFoldDB" id="A0A3M7GU66"/>
<feature type="compositionally biased region" description="Polar residues" evidence="1">
    <location>
        <begin position="167"/>
        <end position="176"/>
    </location>
</feature>
<feature type="region of interest" description="Disordered" evidence="1">
    <location>
        <begin position="91"/>
        <end position="219"/>
    </location>
</feature>
<evidence type="ECO:0000313" key="3">
    <source>
        <dbReference type="Proteomes" id="UP000269539"/>
    </source>
</evidence>
<evidence type="ECO:0000313" key="2">
    <source>
        <dbReference type="EMBL" id="RMZ04614.1"/>
    </source>
</evidence>
<feature type="compositionally biased region" description="Low complexity" evidence="1">
    <location>
        <begin position="181"/>
        <end position="192"/>
    </location>
</feature>
<feature type="compositionally biased region" description="Basic and acidic residues" evidence="1">
    <location>
        <begin position="210"/>
        <end position="219"/>
    </location>
</feature>
<reference evidence="2 3" key="1">
    <citation type="journal article" date="2018" name="BMC Genomics">
        <title>Genomic evidence for intraspecific hybridization in a clonal and extremely halotolerant yeast.</title>
        <authorList>
            <person name="Gostincar C."/>
            <person name="Stajich J.E."/>
            <person name="Zupancic J."/>
            <person name="Zalar P."/>
            <person name="Gunde-Cimerman N."/>
        </authorList>
    </citation>
    <scope>NUCLEOTIDE SEQUENCE [LARGE SCALE GENOMIC DNA]</scope>
    <source>
        <strain evidence="2 3">EXF-10513</strain>
    </source>
</reference>
<dbReference type="EMBL" id="QWIO01000191">
    <property type="protein sequence ID" value="RMZ04614.1"/>
    <property type="molecule type" value="Genomic_DNA"/>
</dbReference>
<gene>
    <name evidence="2" type="ORF">D0864_02691</name>
</gene>
<dbReference type="VEuPathDB" id="FungiDB:BTJ68_08549"/>
<evidence type="ECO:0000256" key="1">
    <source>
        <dbReference type="SAM" id="MobiDB-lite"/>
    </source>
</evidence>
<sequence>MSIRHTCQGSPQQSSPSNCVACDLMGVGSGQSAANYGQPYGPQPGGEAPRYVRPHGNAGKIHFPARSLTRLTQHAVHPDVAWMNQTLASAPRNPFNWREEPLNDRYGMQGGAPSPGKDAPAPDGRSSKKELTARAGPRYPYPTSINISGPRGAAPPAGGDPRQPAQTRQVAGQQSPPDLGQAQQCQTPAHQQNSQQEEAVPPSTKNGKARSKESHRSRA</sequence>
<feature type="compositionally biased region" description="Low complexity" evidence="1">
    <location>
        <begin position="149"/>
        <end position="166"/>
    </location>
</feature>